<reference evidence="12" key="1">
    <citation type="submission" date="2020-08" db="EMBL/GenBank/DDBJ databases">
        <title>Genome public.</title>
        <authorList>
            <person name="Liu C."/>
            <person name="Sun Q."/>
        </authorList>
    </citation>
    <scope>NUCLEOTIDE SEQUENCE</scope>
    <source>
        <strain evidence="12">NSJ-12</strain>
    </source>
</reference>
<dbReference type="PROSITE" id="PS01029">
    <property type="entry name" value="DEHYDROQUINASE_II"/>
    <property type="match status" value="1"/>
</dbReference>
<dbReference type="PIRSF" id="PIRSF001399">
    <property type="entry name" value="DHquinase_II"/>
    <property type="match status" value="1"/>
</dbReference>
<evidence type="ECO:0000256" key="5">
    <source>
        <dbReference type="ARBA" id="ARBA00012060"/>
    </source>
</evidence>
<evidence type="ECO:0000256" key="7">
    <source>
        <dbReference type="ARBA" id="ARBA00023239"/>
    </source>
</evidence>
<evidence type="ECO:0000313" key="12">
    <source>
        <dbReference type="EMBL" id="MBC8578323.1"/>
    </source>
</evidence>
<evidence type="ECO:0000313" key="13">
    <source>
        <dbReference type="Proteomes" id="UP000655830"/>
    </source>
</evidence>
<dbReference type="GO" id="GO:0008652">
    <property type="term" value="P:amino acid biosynthetic process"/>
    <property type="evidence" value="ECO:0007669"/>
    <property type="project" value="UniProtKB-KW"/>
</dbReference>
<gene>
    <name evidence="8 12" type="primary">aroQ</name>
    <name evidence="12" type="ORF">H8718_02035</name>
</gene>
<dbReference type="GO" id="GO:0009073">
    <property type="term" value="P:aromatic amino acid family biosynthetic process"/>
    <property type="evidence" value="ECO:0007669"/>
    <property type="project" value="UniProtKB-KW"/>
</dbReference>
<dbReference type="InterPro" id="IPR036441">
    <property type="entry name" value="DHquinase_II_sf"/>
</dbReference>
<comment type="pathway">
    <text evidence="2 8">Metabolic intermediate biosynthesis; chorismate biosynthesis; chorismate from D-erythrose 4-phosphate and phosphoenolpyruvate: step 3/7.</text>
</comment>
<dbReference type="CDD" id="cd00466">
    <property type="entry name" value="DHQase_II"/>
    <property type="match status" value="1"/>
</dbReference>
<feature type="site" description="Transition state stabilizer" evidence="8 11">
    <location>
        <position position="17"/>
    </location>
</feature>
<dbReference type="HAMAP" id="MF_00169">
    <property type="entry name" value="AroQ"/>
    <property type="match status" value="1"/>
</dbReference>
<evidence type="ECO:0000256" key="6">
    <source>
        <dbReference type="ARBA" id="ARBA00023141"/>
    </source>
</evidence>
<evidence type="ECO:0000256" key="4">
    <source>
        <dbReference type="ARBA" id="ARBA00011193"/>
    </source>
</evidence>
<sequence>MRIAVINGPNLNFLGIREPQIYGYETLKDLEHMLKNESEKYKHMLKNESEKYKGVELEFFQSNSEGALIDFMQQCYYNKVDGIIMNPGALTHYSYALADAIKSVSIPVVEVHISNIHARESFRSHSVTAANSIGIIGGFGFDGYTMALAGLVKYLNQKSKE</sequence>
<evidence type="ECO:0000256" key="11">
    <source>
        <dbReference type="PIRSR" id="PIRSR001399-3"/>
    </source>
</evidence>
<dbReference type="NCBIfam" id="TIGR01088">
    <property type="entry name" value="aroQ"/>
    <property type="match status" value="1"/>
</dbReference>
<dbReference type="RefSeq" id="WP_249331339.1">
    <property type="nucleotide sequence ID" value="NZ_JACRSY010000002.1"/>
</dbReference>
<organism evidence="12 13">
    <name type="scientific">Zhenhengia yiwuensis</name>
    <dbReference type="NCBI Taxonomy" id="2763666"/>
    <lineage>
        <taxon>Bacteria</taxon>
        <taxon>Bacillati</taxon>
        <taxon>Bacillota</taxon>
        <taxon>Clostridia</taxon>
        <taxon>Lachnospirales</taxon>
        <taxon>Lachnospiraceae</taxon>
        <taxon>Zhenhengia</taxon>
    </lineage>
</organism>
<feature type="active site" description="Proton acceptor" evidence="8 9">
    <location>
        <position position="22"/>
    </location>
</feature>
<dbReference type="EMBL" id="JACRSY010000002">
    <property type="protein sequence ID" value="MBC8578323.1"/>
    <property type="molecule type" value="Genomic_DNA"/>
</dbReference>
<dbReference type="Pfam" id="PF01220">
    <property type="entry name" value="DHquinase_II"/>
    <property type="match status" value="1"/>
</dbReference>
<dbReference type="AlphaFoldDB" id="A0A926EDH1"/>
<feature type="active site" description="Proton donor" evidence="8 9">
    <location>
        <position position="112"/>
    </location>
</feature>
<dbReference type="NCBIfam" id="NF003807">
    <property type="entry name" value="PRK05395.1-4"/>
    <property type="match status" value="1"/>
</dbReference>
<keyword evidence="7 8" id="KW-0456">Lyase</keyword>
<dbReference type="SUPFAM" id="SSF52304">
    <property type="entry name" value="Type II 3-dehydroquinate dehydratase"/>
    <property type="match status" value="1"/>
</dbReference>
<feature type="binding site" evidence="8 10">
    <location>
        <position position="99"/>
    </location>
    <ligand>
        <name>substrate</name>
    </ligand>
</feature>
<comment type="similarity">
    <text evidence="3 8">Belongs to the type-II 3-dehydroquinase family.</text>
</comment>
<dbReference type="InterPro" id="IPR018509">
    <property type="entry name" value="DHquinase_II_CS"/>
</dbReference>
<feature type="binding site" evidence="8 10">
    <location>
        <position position="123"/>
    </location>
    <ligand>
        <name>substrate</name>
    </ligand>
</feature>
<feature type="binding site" evidence="8 10">
    <location>
        <position position="92"/>
    </location>
    <ligand>
        <name>substrate</name>
    </ligand>
</feature>
<keyword evidence="8" id="KW-0028">Amino-acid biosynthesis</keyword>
<dbReference type="GO" id="GO:0019631">
    <property type="term" value="P:quinate catabolic process"/>
    <property type="evidence" value="ECO:0007669"/>
    <property type="project" value="TreeGrafter"/>
</dbReference>
<dbReference type="Proteomes" id="UP000655830">
    <property type="component" value="Unassembled WGS sequence"/>
</dbReference>
<feature type="binding site" evidence="8 10">
    <location>
        <position position="86"/>
    </location>
    <ligand>
        <name>substrate</name>
    </ligand>
</feature>
<accession>A0A926EDH1</accession>
<proteinExistence type="inferred from homology"/>
<dbReference type="GO" id="GO:0003855">
    <property type="term" value="F:3-dehydroquinate dehydratase activity"/>
    <property type="evidence" value="ECO:0007669"/>
    <property type="project" value="UniProtKB-UniRule"/>
</dbReference>
<dbReference type="NCBIfam" id="NF003805">
    <property type="entry name" value="PRK05395.1-2"/>
    <property type="match status" value="1"/>
</dbReference>
<comment type="function">
    <text evidence="8">Catalyzes a trans-dehydration via an enolate intermediate.</text>
</comment>
<evidence type="ECO:0000256" key="3">
    <source>
        <dbReference type="ARBA" id="ARBA00011037"/>
    </source>
</evidence>
<dbReference type="InterPro" id="IPR001874">
    <property type="entry name" value="DHquinase_II"/>
</dbReference>
<comment type="caution">
    <text evidence="12">The sequence shown here is derived from an EMBL/GenBank/DDBJ whole genome shotgun (WGS) entry which is preliminary data.</text>
</comment>
<comment type="subunit">
    <text evidence="4 8">Homododecamer.</text>
</comment>
<dbReference type="Gene3D" id="3.40.50.9100">
    <property type="entry name" value="Dehydroquinase, class II"/>
    <property type="match status" value="1"/>
</dbReference>
<evidence type="ECO:0000256" key="1">
    <source>
        <dbReference type="ARBA" id="ARBA00001864"/>
    </source>
</evidence>
<protein>
    <recommendedName>
        <fullName evidence="5 8">3-dehydroquinate dehydratase</fullName>
        <shortName evidence="8">3-dehydroquinase</shortName>
        <ecNumber evidence="5 8">4.2.1.10</ecNumber>
    </recommendedName>
    <alternativeName>
        <fullName evidence="8">Type II DHQase</fullName>
    </alternativeName>
</protein>
<feature type="binding site" evidence="8 10">
    <location>
        <begin position="113"/>
        <end position="114"/>
    </location>
    <ligand>
        <name>substrate</name>
    </ligand>
</feature>
<dbReference type="GO" id="GO:0009423">
    <property type="term" value="P:chorismate biosynthetic process"/>
    <property type="evidence" value="ECO:0007669"/>
    <property type="project" value="UniProtKB-UniRule"/>
</dbReference>
<evidence type="ECO:0000256" key="2">
    <source>
        <dbReference type="ARBA" id="ARBA00004902"/>
    </source>
</evidence>
<dbReference type="PANTHER" id="PTHR21272:SF3">
    <property type="entry name" value="CATABOLIC 3-DEHYDROQUINASE"/>
    <property type="match status" value="1"/>
</dbReference>
<dbReference type="NCBIfam" id="NF003806">
    <property type="entry name" value="PRK05395.1-3"/>
    <property type="match status" value="1"/>
</dbReference>
<name>A0A926EDH1_9FIRM</name>
<keyword evidence="13" id="KW-1185">Reference proteome</keyword>
<keyword evidence="6 8" id="KW-0057">Aromatic amino acid biosynthesis</keyword>
<evidence type="ECO:0000256" key="10">
    <source>
        <dbReference type="PIRSR" id="PIRSR001399-2"/>
    </source>
</evidence>
<evidence type="ECO:0000256" key="9">
    <source>
        <dbReference type="PIRSR" id="PIRSR001399-1"/>
    </source>
</evidence>
<comment type="catalytic activity">
    <reaction evidence="1 8">
        <text>3-dehydroquinate = 3-dehydroshikimate + H2O</text>
        <dbReference type="Rhea" id="RHEA:21096"/>
        <dbReference type="ChEBI" id="CHEBI:15377"/>
        <dbReference type="ChEBI" id="CHEBI:16630"/>
        <dbReference type="ChEBI" id="CHEBI:32364"/>
        <dbReference type="EC" id="4.2.1.10"/>
    </reaction>
</comment>
<dbReference type="PANTHER" id="PTHR21272">
    <property type="entry name" value="CATABOLIC 3-DEHYDROQUINASE"/>
    <property type="match status" value="1"/>
</dbReference>
<evidence type="ECO:0000256" key="8">
    <source>
        <dbReference type="HAMAP-Rule" id="MF_00169"/>
    </source>
</evidence>
<dbReference type="EC" id="4.2.1.10" evidence="5 8"/>